<evidence type="ECO:0000313" key="2">
    <source>
        <dbReference type="EMBL" id="RMN20824.1"/>
    </source>
</evidence>
<comment type="caution">
    <text evidence="1">The sequence shown here is derived from an EMBL/GenBank/DDBJ whole genome shotgun (WGS) entry which is preliminary data.</text>
</comment>
<reference evidence="1 3" key="1">
    <citation type="submission" date="2015-09" db="EMBL/GenBank/DDBJ databases">
        <title>Genome announcement of multiple Pseudomonas syringae strains.</title>
        <authorList>
            <person name="Thakur S."/>
            <person name="Wang P.W."/>
            <person name="Gong Y."/>
            <person name="Weir B.S."/>
            <person name="Guttman D.S."/>
        </authorList>
    </citation>
    <scope>NUCLEOTIDE SEQUENCE [LARGE SCALE GENOMIC DNA]</scope>
    <source>
        <strain evidence="1 3">ICMP2823</strain>
    </source>
</reference>
<dbReference type="EMBL" id="RBOW01000858">
    <property type="protein sequence ID" value="RMN20824.1"/>
    <property type="molecule type" value="Genomic_DNA"/>
</dbReference>
<protein>
    <submittedName>
        <fullName evidence="1">Uncharacterized protein</fullName>
    </submittedName>
</protein>
<organism evidence="1 3">
    <name type="scientific">Pseudomonas cannabina</name>
    <dbReference type="NCBI Taxonomy" id="86840"/>
    <lineage>
        <taxon>Bacteria</taxon>
        <taxon>Pseudomonadati</taxon>
        <taxon>Pseudomonadota</taxon>
        <taxon>Gammaproteobacteria</taxon>
        <taxon>Pseudomonadales</taxon>
        <taxon>Pseudomonadaceae</taxon>
        <taxon>Pseudomonas</taxon>
    </lineage>
</organism>
<evidence type="ECO:0000313" key="3">
    <source>
        <dbReference type="Proteomes" id="UP000050564"/>
    </source>
</evidence>
<accession>A0A0P9LT20</accession>
<sequence>MCGKDEVMPEEKQKLGPDHYRYVDELDPKGLEVTCKRYVVIGETDQCWYIISEFHDKLFGGSQRESLLKQYRKRVLKDGGEHGRRFAYITKELALRSYKQRKSWQVRHAQLSLERAKAAIAYFGDVRTESTTPPDSLLIPCEYIQDMNWSEY</sequence>
<evidence type="ECO:0000313" key="1">
    <source>
        <dbReference type="EMBL" id="KPW78524.1"/>
    </source>
</evidence>
<dbReference type="EMBL" id="LJPX01000150">
    <property type="protein sequence ID" value="KPW78524.1"/>
    <property type="molecule type" value="Genomic_DNA"/>
</dbReference>
<proteinExistence type="predicted"/>
<name>A0A0P9LT20_PSECA</name>
<gene>
    <name evidence="1" type="ORF">ALO81_00363</name>
    <name evidence="2" type="ORF">ALQ64_02362</name>
</gene>
<dbReference type="AlphaFoldDB" id="A0A0P9LT20"/>
<dbReference type="Proteomes" id="UP000281372">
    <property type="component" value="Unassembled WGS sequence"/>
</dbReference>
<dbReference type="PATRIC" id="fig|86840.3.peg.602"/>
<dbReference type="Proteomes" id="UP000050564">
    <property type="component" value="Unassembled WGS sequence"/>
</dbReference>
<reference evidence="2 4" key="2">
    <citation type="submission" date="2018-08" db="EMBL/GenBank/DDBJ databases">
        <title>Recombination of ecologically and evolutionarily significant loci maintains genetic cohesion in the Pseudomonas syringae species complex.</title>
        <authorList>
            <person name="Dillon M."/>
            <person name="Thakur S."/>
            <person name="Almeida R.N.D."/>
            <person name="Weir B.S."/>
            <person name="Guttman D.S."/>
        </authorList>
    </citation>
    <scope>NUCLEOTIDE SEQUENCE [LARGE SCALE GENOMIC DNA]</scope>
    <source>
        <strain evidence="2 4">ICMP 2821</strain>
    </source>
</reference>
<evidence type="ECO:0000313" key="4">
    <source>
        <dbReference type="Proteomes" id="UP000281372"/>
    </source>
</evidence>